<accession>A0ABY8EQ12</accession>
<keyword evidence="2" id="KW-1133">Transmembrane helix</keyword>
<feature type="region of interest" description="Disordered" evidence="1">
    <location>
        <begin position="322"/>
        <end position="344"/>
    </location>
</feature>
<sequence>MSLSFGPYDFGSSYARSRDAVTYSRSVSTNAGPTRGFVGQGPDSAQAVGKQTMCVWSRDECYDSTFGLGDTGLVSFACLFGILSLVIAYYIFRRRAKLEYGFLLLSTLLEFIGFAVGFDGYQNVMLIMYTVAMSAQLCLVFLLYARWVRLANLCYEKRAFGLSVYHPAFIAFVLVTALTMIGIAGWGKYWYTWMVFLAFFLGLWIAVVIALVRNRRLKSQFLSGAVTSEHLEGQWSERPMPVSYKQLNTMVMILAVIVSLLTIKCVFLIVVGATWQTGTVYDFSVEVFQVLCVLPDLALTIVLCTYGTLDLYAISQYLPVPGGSDDSDSNDADESKGSSSSRSS</sequence>
<feature type="transmembrane region" description="Helical" evidence="2">
    <location>
        <begin position="124"/>
        <end position="144"/>
    </location>
</feature>
<gene>
    <name evidence="3" type="ORF">GLX27_001611</name>
</gene>
<feature type="transmembrane region" description="Helical" evidence="2">
    <location>
        <begin position="99"/>
        <end position="118"/>
    </location>
</feature>
<proteinExistence type="predicted"/>
<feature type="transmembrane region" description="Helical" evidence="2">
    <location>
        <begin position="287"/>
        <end position="309"/>
    </location>
</feature>
<evidence type="ECO:0000313" key="3">
    <source>
        <dbReference type="EMBL" id="WFD46967.1"/>
    </source>
</evidence>
<dbReference type="EMBL" id="CP046234">
    <property type="protein sequence ID" value="WFD46967.1"/>
    <property type="molecule type" value="Genomic_DNA"/>
</dbReference>
<reference evidence="3 4" key="1">
    <citation type="journal article" date="2020" name="Elife">
        <title>Loss of centromere function drives karyotype evolution in closely related Malassezia species.</title>
        <authorList>
            <person name="Sankaranarayanan S.R."/>
            <person name="Ianiri G."/>
            <person name="Coelho M.A."/>
            <person name="Reza M.H."/>
            <person name="Thimmappa B.C."/>
            <person name="Ganguly P."/>
            <person name="Vadnala R.N."/>
            <person name="Sun S."/>
            <person name="Siddharthan R."/>
            <person name="Tellgren-Roth C."/>
            <person name="Dawson T.L."/>
            <person name="Heitman J."/>
            <person name="Sanyal K."/>
        </authorList>
    </citation>
    <scope>NUCLEOTIDE SEQUENCE [LARGE SCALE GENOMIC DNA]</scope>
    <source>
        <strain evidence="3">CBS14141</strain>
    </source>
</reference>
<feature type="transmembrane region" description="Helical" evidence="2">
    <location>
        <begin position="190"/>
        <end position="212"/>
    </location>
</feature>
<organism evidence="3 4">
    <name type="scientific">Malassezia furfur</name>
    <name type="common">Pityriasis versicolor infection agent</name>
    <name type="synonym">Pityrosporum furfur</name>
    <dbReference type="NCBI Taxonomy" id="55194"/>
    <lineage>
        <taxon>Eukaryota</taxon>
        <taxon>Fungi</taxon>
        <taxon>Dikarya</taxon>
        <taxon>Basidiomycota</taxon>
        <taxon>Ustilaginomycotina</taxon>
        <taxon>Malasseziomycetes</taxon>
        <taxon>Malasseziales</taxon>
        <taxon>Malasseziaceae</taxon>
        <taxon>Malassezia</taxon>
    </lineage>
</organism>
<evidence type="ECO:0000256" key="2">
    <source>
        <dbReference type="SAM" id="Phobius"/>
    </source>
</evidence>
<name>A0ABY8EQ12_MALFU</name>
<feature type="transmembrane region" description="Helical" evidence="2">
    <location>
        <begin position="73"/>
        <end position="92"/>
    </location>
</feature>
<keyword evidence="2" id="KW-0812">Transmembrane</keyword>
<keyword evidence="4" id="KW-1185">Reference proteome</keyword>
<protein>
    <submittedName>
        <fullName evidence="3">Uncharacterized protein</fullName>
    </submittedName>
</protein>
<feature type="transmembrane region" description="Helical" evidence="2">
    <location>
        <begin position="164"/>
        <end position="184"/>
    </location>
</feature>
<feature type="transmembrane region" description="Helical" evidence="2">
    <location>
        <begin position="250"/>
        <end position="275"/>
    </location>
</feature>
<dbReference type="Proteomes" id="UP000818624">
    <property type="component" value="Chromosome 1"/>
</dbReference>
<keyword evidence="2" id="KW-0472">Membrane</keyword>
<evidence type="ECO:0000256" key="1">
    <source>
        <dbReference type="SAM" id="MobiDB-lite"/>
    </source>
</evidence>
<evidence type="ECO:0000313" key="4">
    <source>
        <dbReference type="Proteomes" id="UP000818624"/>
    </source>
</evidence>